<feature type="chain" id="PRO_5001991197" evidence="2">
    <location>
        <begin position="25"/>
        <end position="658"/>
    </location>
</feature>
<evidence type="ECO:0000313" key="4">
    <source>
        <dbReference type="EMBL" id="KGO85860.1"/>
    </source>
</evidence>
<dbReference type="InterPro" id="IPR005181">
    <property type="entry name" value="SASA"/>
</dbReference>
<dbReference type="InterPro" id="IPR039329">
    <property type="entry name" value="SIAE"/>
</dbReference>
<gene>
    <name evidence="4" type="ORF">Q765_13545</name>
</gene>
<organism evidence="4 5">
    <name type="scientific">Flavobacterium rivuli WB 3.3-2 = DSM 21788</name>
    <dbReference type="NCBI Taxonomy" id="1121895"/>
    <lineage>
        <taxon>Bacteria</taxon>
        <taxon>Pseudomonadati</taxon>
        <taxon>Bacteroidota</taxon>
        <taxon>Flavobacteriia</taxon>
        <taxon>Flavobacteriales</taxon>
        <taxon>Flavobacteriaceae</taxon>
        <taxon>Flavobacterium</taxon>
    </lineage>
</organism>
<dbReference type="SUPFAM" id="SSF49785">
    <property type="entry name" value="Galactose-binding domain-like"/>
    <property type="match status" value="1"/>
</dbReference>
<accession>A0A0A2MC36</accession>
<dbReference type="InterPro" id="IPR008979">
    <property type="entry name" value="Galactose-bd-like_sf"/>
</dbReference>
<dbReference type="InterPro" id="IPR036514">
    <property type="entry name" value="SGNH_hydro_sf"/>
</dbReference>
<feature type="signal peptide" evidence="2">
    <location>
        <begin position="1"/>
        <end position="24"/>
    </location>
</feature>
<dbReference type="Gene3D" id="3.40.50.1110">
    <property type="entry name" value="SGNH hydrolase"/>
    <property type="match status" value="2"/>
</dbReference>
<dbReference type="GO" id="GO:0001681">
    <property type="term" value="F:sialate O-acetylesterase activity"/>
    <property type="evidence" value="ECO:0007669"/>
    <property type="project" value="InterPro"/>
</dbReference>
<dbReference type="STRING" id="1121895.GCA_000378485_03269"/>
<dbReference type="AlphaFoldDB" id="A0A0A2MC36"/>
<protein>
    <submittedName>
        <fullName evidence="4">9-O-acetylesterase</fullName>
    </submittedName>
</protein>
<keyword evidence="2" id="KW-0732">Signal</keyword>
<keyword evidence="1" id="KW-0378">Hydrolase</keyword>
<sequence>MRYFSRYIKLLVLITICCSNSALATVKLPSFFTNNMVLQQRATVPLWGESTSSSVKVTTSWDNASYTAKVANGNWLVNLKTPVYGGPYTITIADDKTLMLKNILIGEVWLCSGQSNMEMPLEGWGKIQNFKEEIAAAKYPEIRIIQAEHADNAIPLTDLRVQNGGWQVCSPATIAEFSATAYFFAKKIYQEKHIPIGLIHSSWGGTIIEAWTSAGALKTVHDFDEALAAMTSDENKEALLAKYNADIKVWLALLEKSDKGMENAVPIWASADFNDASWKIMKLPGYMEFNGLPDVDGVVWFRKTINLPENFEGKDVTLNFLADDDDKVWVNGVYAGTSSGYNVPRSYTIPANAFKKGKNVITIRVYDSTGGGGVYGSPSDLTLKTGQETFALAGDWKYAVGINTKDMPVQPSYPAGQYRPSAIYNAMIHPLLKLPLAGVIWYQGESNAERAEQYQKLFPLLINDWRTKFGNRNLPFYYVQLANYKVTRTEPVESDWAELREAQTKALSLPYTGMIVATDIGNDQDIHPKNKQDIGERLARIALAKQYGVKIDYSGPLYKSYAVKGNAVTLDFTYNEGIKAKTGGLKGFAVAGADKVFYWADAKIEGNKIVVSSSKVTKPVAVRYNWADNPDGNLTNASGLPASSFRTDTWPGITHGKK</sequence>
<evidence type="ECO:0000313" key="5">
    <source>
        <dbReference type="Proteomes" id="UP000030152"/>
    </source>
</evidence>
<dbReference type="EMBL" id="JRLX01000015">
    <property type="protein sequence ID" value="KGO85860.1"/>
    <property type="molecule type" value="Genomic_DNA"/>
</dbReference>
<evidence type="ECO:0000259" key="3">
    <source>
        <dbReference type="Pfam" id="PF03629"/>
    </source>
</evidence>
<proteinExistence type="predicted"/>
<feature type="domain" description="Sialate O-acetylesterase" evidence="3">
    <location>
        <begin position="424"/>
        <end position="542"/>
    </location>
</feature>
<dbReference type="PANTHER" id="PTHR22901:SF0">
    <property type="entry name" value="SIALATE O-ACETYLESTERASE"/>
    <property type="match status" value="1"/>
</dbReference>
<dbReference type="Pfam" id="PF03629">
    <property type="entry name" value="SASA"/>
    <property type="match status" value="2"/>
</dbReference>
<dbReference type="SUPFAM" id="SSF52266">
    <property type="entry name" value="SGNH hydrolase"/>
    <property type="match status" value="1"/>
</dbReference>
<comment type="caution">
    <text evidence="4">The sequence shown here is derived from an EMBL/GenBank/DDBJ whole genome shotgun (WGS) entry which is preliminary data.</text>
</comment>
<feature type="domain" description="Sialate O-acetylesterase" evidence="3">
    <location>
        <begin position="107"/>
        <end position="230"/>
    </location>
</feature>
<dbReference type="OrthoDB" id="9816001at2"/>
<dbReference type="eggNOG" id="COG3250">
    <property type="taxonomic scope" value="Bacteria"/>
</dbReference>
<dbReference type="PANTHER" id="PTHR22901">
    <property type="entry name" value="SIALATE O-ACETYLESTERASE"/>
    <property type="match status" value="1"/>
</dbReference>
<evidence type="ECO:0000256" key="2">
    <source>
        <dbReference type="SAM" id="SignalP"/>
    </source>
</evidence>
<dbReference type="GO" id="GO:0005975">
    <property type="term" value="P:carbohydrate metabolic process"/>
    <property type="evidence" value="ECO:0007669"/>
    <property type="project" value="InterPro"/>
</dbReference>
<reference evidence="4 5" key="1">
    <citation type="submission" date="2013-09" db="EMBL/GenBank/DDBJ databases">
        <authorList>
            <person name="Zeng Z."/>
            <person name="Chen C."/>
        </authorList>
    </citation>
    <scope>NUCLEOTIDE SEQUENCE [LARGE SCALE GENOMIC DNA]</scope>
    <source>
        <strain evidence="4 5">WB 3.3-2</strain>
    </source>
</reference>
<name>A0A0A2MC36_9FLAO</name>
<dbReference type="GO" id="GO:0004553">
    <property type="term" value="F:hydrolase activity, hydrolyzing O-glycosyl compounds"/>
    <property type="evidence" value="ECO:0007669"/>
    <property type="project" value="InterPro"/>
</dbReference>
<dbReference type="Proteomes" id="UP000030152">
    <property type="component" value="Unassembled WGS sequence"/>
</dbReference>
<evidence type="ECO:0000256" key="1">
    <source>
        <dbReference type="ARBA" id="ARBA00022801"/>
    </source>
</evidence>
<keyword evidence="5" id="KW-1185">Reference proteome</keyword>